<dbReference type="EMBL" id="JAGGKK010000017">
    <property type="protein sequence ID" value="MBP1950054.1"/>
    <property type="molecule type" value="Genomic_DNA"/>
</dbReference>
<protein>
    <recommendedName>
        <fullName evidence="1">Type I restriction enzyme HindI endonuclease subunit-like C-terminal domain-containing protein</fullName>
    </recommendedName>
</protein>
<accession>A0ABS4HHH5</accession>
<sequence length="43" mass="4928">MSIDSNLRESSRAKMRITVKCLLKKYGYPHDTANGDRHCRSTS</sequence>
<comment type="caution">
    <text evidence="2">The sequence shown here is derived from an EMBL/GenBank/DDBJ whole genome shotgun (WGS) entry which is preliminary data.</text>
</comment>
<evidence type="ECO:0000259" key="1">
    <source>
        <dbReference type="Pfam" id="PF11867"/>
    </source>
</evidence>
<gene>
    <name evidence="2" type="ORF">J2Z82_003010</name>
</gene>
<dbReference type="Pfam" id="PF11867">
    <property type="entry name" value="T1RH-like_C"/>
    <property type="match status" value="1"/>
</dbReference>
<proteinExistence type="predicted"/>
<reference evidence="2 3" key="1">
    <citation type="submission" date="2021-03" db="EMBL/GenBank/DDBJ databases">
        <title>Genomic Encyclopedia of Type Strains, Phase IV (KMG-IV): sequencing the most valuable type-strain genomes for metagenomic binning, comparative biology and taxonomic classification.</title>
        <authorList>
            <person name="Goeker M."/>
        </authorList>
    </citation>
    <scope>NUCLEOTIDE SEQUENCE [LARGE SCALE GENOMIC DNA]</scope>
    <source>
        <strain evidence="2 3">DSM 21085</strain>
    </source>
</reference>
<organism evidence="2 3">
    <name type="scientific">Virgibacillus litoralis</name>
    <dbReference type="NCBI Taxonomy" id="578221"/>
    <lineage>
        <taxon>Bacteria</taxon>
        <taxon>Bacillati</taxon>
        <taxon>Bacillota</taxon>
        <taxon>Bacilli</taxon>
        <taxon>Bacillales</taxon>
        <taxon>Bacillaceae</taxon>
        <taxon>Virgibacillus</taxon>
    </lineage>
</organism>
<evidence type="ECO:0000313" key="2">
    <source>
        <dbReference type="EMBL" id="MBP1950054.1"/>
    </source>
</evidence>
<dbReference type="Proteomes" id="UP001519328">
    <property type="component" value="Unassembled WGS sequence"/>
</dbReference>
<evidence type="ECO:0000313" key="3">
    <source>
        <dbReference type="Proteomes" id="UP001519328"/>
    </source>
</evidence>
<name>A0ABS4HHH5_9BACI</name>
<dbReference type="InterPro" id="IPR021810">
    <property type="entry name" value="T1RH-like_C"/>
</dbReference>
<keyword evidence="3" id="KW-1185">Reference proteome</keyword>
<feature type="domain" description="Type I restriction enzyme HindI endonuclease subunit-like C-terminal" evidence="1">
    <location>
        <begin position="2"/>
        <end position="33"/>
    </location>
</feature>